<evidence type="ECO:0000313" key="1">
    <source>
        <dbReference type="EMBL" id="SMB88267.1"/>
    </source>
</evidence>
<dbReference type="EMBL" id="FWWV01000046">
    <property type="protein sequence ID" value="SMB88267.1"/>
    <property type="molecule type" value="Genomic_DNA"/>
</dbReference>
<accession>A0A1W1V4H4</accession>
<dbReference type="Proteomes" id="UP000192408">
    <property type="component" value="Unassembled WGS sequence"/>
</dbReference>
<organism evidence="1 2">
    <name type="scientific">Pasteurella testudinis DSM 23072</name>
    <dbReference type="NCBI Taxonomy" id="1122938"/>
    <lineage>
        <taxon>Bacteria</taxon>
        <taxon>Pseudomonadati</taxon>
        <taxon>Pseudomonadota</taxon>
        <taxon>Gammaproteobacteria</taxon>
        <taxon>Pasteurellales</taxon>
        <taxon>Pasteurellaceae</taxon>
        <taxon>Pasteurella</taxon>
    </lineage>
</organism>
<proteinExistence type="predicted"/>
<keyword evidence="2" id="KW-1185">Reference proteome</keyword>
<sequence length="297" mass="35128">MMTSLFYNTKHTIGLYKKRQQIEIAFLNEQQKPCFEQLPCAQLSQLPILLRQRFADKIRNRQKFFYVSCLESHLLWQKHLLLPHIKQAHELYRQVRLILQQQLPIEPHLLQFDFNATPLQHIGSARQIDYVQIYAAKKQNVQQQCEQFLPLRLDILDFHAHALLRAFHYCSQMPTDEATLFLYQDDQQSILLQQQRDNLLQIYQKQQPLTALLQQFQQRQNSAIQDQKLHCLVYADPTAIEQLRRDCRHHITALDPLQYPYFAALGCALWQKTVPTAQLKEKTLRENEVKNAATSLN</sequence>
<dbReference type="RefSeq" id="WP_084257748.1">
    <property type="nucleotide sequence ID" value="NZ_FWWV01000046.1"/>
</dbReference>
<dbReference type="STRING" id="1122938.SAMN05660772_01149"/>
<name>A0A1W1V4H4_9PAST</name>
<reference evidence="2" key="1">
    <citation type="submission" date="2017-04" db="EMBL/GenBank/DDBJ databases">
        <authorList>
            <person name="Varghese N."/>
            <person name="Submissions S."/>
        </authorList>
    </citation>
    <scope>NUCLEOTIDE SEQUENCE [LARGE SCALE GENOMIC DNA]</scope>
    <source>
        <strain evidence="2">DSM 23072</strain>
    </source>
</reference>
<evidence type="ECO:0000313" key="2">
    <source>
        <dbReference type="Proteomes" id="UP000192408"/>
    </source>
</evidence>
<dbReference type="AlphaFoldDB" id="A0A1W1V4H4"/>
<gene>
    <name evidence="1" type="ORF">SAMN05660772_01149</name>
</gene>
<evidence type="ECO:0008006" key="3">
    <source>
        <dbReference type="Google" id="ProtNLM"/>
    </source>
</evidence>
<protein>
    <recommendedName>
        <fullName evidence="3">Competence protein A</fullName>
    </recommendedName>
</protein>